<dbReference type="PANTHER" id="PTHR43401:SF2">
    <property type="entry name" value="L-THREONINE 3-DEHYDROGENASE"/>
    <property type="match status" value="1"/>
</dbReference>
<dbReference type="STRING" id="246786.GS18_0205205"/>
<dbReference type="InterPro" id="IPR004627">
    <property type="entry name" value="L-Threonine_3-DHase"/>
</dbReference>
<dbReference type="EC" id="1.1.1.103" evidence="6 7"/>
<dbReference type="InterPro" id="IPR011032">
    <property type="entry name" value="GroES-like_sf"/>
</dbReference>
<evidence type="ECO:0000256" key="4">
    <source>
        <dbReference type="ARBA" id="ARBA00023002"/>
    </source>
</evidence>
<dbReference type="SMART" id="SM00829">
    <property type="entry name" value="PKS_ER"/>
    <property type="match status" value="1"/>
</dbReference>
<reference evidence="9 10" key="1">
    <citation type="journal article" date="2005" name="Int. J. Syst. Evol. Microbiol.">
        <title>Bacillus cibi sp. nov., isolated from jeotgal, a traditional Korean fermented seafood.</title>
        <authorList>
            <person name="Yoon J.H."/>
            <person name="Lee C.H."/>
            <person name="Oh T.K."/>
        </authorList>
    </citation>
    <scope>NUCLEOTIDE SEQUENCE [LARGE SCALE GENOMIC DNA]</scope>
    <source>
        <strain evidence="9 10">DSM 16189</strain>
    </source>
</reference>
<comment type="catalytic activity">
    <reaction evidence="6">
        <text>L-threonine + NAD(+) = (2S)-2-amino-3-oxobutanoate + NADH + H(+)</text>
        <dbReference type="Rhea" id="RHEA:13161"/>
        <dbReference type="ChEBI" id="CHEBI:15378"/>
        <dbReference type="ChEBI" id="CHEBI:57540"/>
        <dbReference type="ChEBI" id="CHEBI:57926"/>
        <dbReference type="ChEBI" id="CHEBI:57945"/>
        <dbReference type="ChEBI" id="CHEBI:78948"/>
        <dbReference type="EC" id="1.1.1.103"/>
    </reaction>
</comment>
<dbReference type="EMBL" id="JNVC02000001">
    <property type="protein sequence ID" value="KEZ54325.1"/>
    <property type="molecule type" value="Genomic_DNA"/>
</dbReference>
<dbReference type="Pfam" id="PF08240">
    <property type="entry name" value="ADH_N"/>
    <property type="match status" value="1"/>
</dbReference>
<comment type="pathway">
    <text evidence="6">Amino-acid degradation; L-threonine degradation via oxydo-reductase pathway; glycine from L-threonine: step 1/2.</text>
</comment>
<feature type="binding site" evidence="6">
    <location>
        <position position="199"/>
    </location>
    <ligand>
        <name>NAD(+)</name>
        <dbReference type="ChEBI" id="CHEBI:57540"/>
    </ligand>
</feature>
<comment type="subunit">
    <text evidence="6">Homotetramer.</text>
</comment>
<keyword evidence="3 6" id="KW-0862">Zinc</keyword>
<evidence type="ECO:0000313" key="9">
    <source>
        <dbReference type="EMBL" id="KEZ54325.1"/>
    </source>
</evidence>
<feature type="binding site" evidence="6">
    <location>
        <position position="42"/>
    </location>
    <ligand>
        <name>Zn(2+)</name>
        <dbReference type="ChEBI" id="CHEBI:29105"/>
        <label>1</label>
        <note>catalytic</note>
    </ligand>
</feature>
<feature type="binding site" evidence="6">
    <location>
        <position position="204"/>
    </location>
    <ligand>
        <name>NAD(+)</name>
        <dbReference type="ChEBI" id="CHEBI:57540"/>
    </ligand>
</feature>
<comment type="cofactor">
    <cofactor evidence="6">
        <name>Zn(2+)</name>
        <dbReference type="ChEBI" id="CHEBI:29105"/>
    </cofactor>
    <text evidence="6">Binds 2 Zn(2+) ions per subunit.</text>
</comment>
<dbReference type="Pfam" id="PF00107">
    <property type="entry name" value="ADH_zinc_N"/>
    <property type="match status" value="1"/>
</dbReference>
<keyword evidence="4 6" id="KW-0560">Oxidoreductase</keyword>
<keyword evidence="1 6" id="KW-0963">Cytoplasm</keyword>
<evidence type="ECO:0000256" key="3">
    <source>
        <dbReference type="ARBA" id="ARBA00022833"/>
    </source>
</evidence>
<feature type="site" description="Important for catalytic activity for the proton relay mechanism but does not participate directly in the coordination of zinc atom" evidence="6">
    <location>
        <position position="152"/>
    </location>
</feature>
<dbReference type="NCBIfam" id="NF003808">
    <property type="entry name" value="PRK05396.1"/>
    <property type="match status" value="1"/>
</dbReference>
<evidence type="ECO:0000259" key="8">
    <source>
        <dbReference type="SMART" id="SM00829"/>
    </source>
</evidence>
<feature type="binding site" evidence="6">
    <location>
        <position position="103"/>
    </location>
    <ligand>
        <name>Zn(2+)</name>
        <dbReference type="ChEBI" id="CHEBI:29105"/>
        <label>2</label>
    </ligand>
</feature>
<dbReference type="GO" id="GO:0019518">
    <property type="term" value="P:L-threonine catabolic process to glycine"/>
    <property type="evidence" value="ECO:0007669"/>
    <property type="project" value="UniProtKB-UniPathway"/>
</dbReference>
<evidence type="ECO:0000256" key="2">
    <source>
        <dbReference type="ARBA" id="ARBA00022723"/>
    </source>
</evidence>
<feature type="binding site" evidence="6">
    <location>
        <position position="100"/>
    </location>
    <ligand>
        <name>Zn(2+)</name>
        <dbReference type="ChEBI" id="CHEBI:29105"/>
        <label>2</label>
    </ligand>
</feature>
<dbReference type="InterPro" id="IPR013154">
    <property type="entry name" value="ADH-like_N"/>
</dbReference>
<feature type="binding site" evidence="6">
    <location>
        <position position="97"/>
    </location>
    <ligand>
        <name>Zn(2+)</name>
        <dbReference type="ChEBI" id="CHEBI:29105"/>
        <label>2</label>
    </ligand>
</feature>
<comment type="subcellular location">
    <subcellularLocation>
        <location evidence="6">Cytoplasm</location>
    </subcellularLocation>
</comment>
<dbReference type="RefSeq" id="WP_029565647.1">
    <property type="nucleotide sequence ID" value="NZ_JNVC02000001.1"/>
</dbReference>
<dbReference type="Gene3D" id="3.90.180.10">
    <property type="entry name" value="Medium-chain alcohol dehydrogenases, catalytic domain"/>
    <property type="match status" value="1"/>
</dbReference>
<keyword evidence="2 6" id="KW-0479">Metal-binding</keyword>
<dbReference type="NCBIfam" id="TIGR00692">
    <property type="entry name" value="tdh"/>
    <property type="match status" value="1"/>
</dbReference>
<evidence type="ECO:0000313" key="10">
    <source>
        <dbReference type="Proteomes" id="UP000028549"/>
    </source>
</evidence>
<evidence type="ECO:0000256" key="5">
    <source>
        <dbReference type="ARBA" id="ARBA00023027"/>
    </source>
</evidence>
<keyword evidence="10" id="KW-1185">Reference proteome</keyword>
<comment type="function">
    <text evidence="6">Catalyzes the NAD(+)-dependent oxidation of L-threonine to 2-amino-3-ketobutyrate.</text>
</comment>
<dbReference type="PANTHER" id="PTHR43401">
    <property type="entry name" value="L-THREONINE 3-DEHYDROGENASE"/>
    <property type="match status" value="1"/>
</dbReference>
<dbReference type="UniPathway" id="UPA00046">
    <property type="reaction ID" value="UER00505"/>
</dbReference>
<feature type="binding site" evidence="6">
    <location>
        <position position="111"/>
    </location>
    <ligand>
        <name>Zn(2+)</name>
        <dbReference type="ChEBI" id="CHEBI:29105"/>
        <label>2</label>
    </ligand>
</feature>
<dbReference type="PROSITE" id="PS00059">
    <property type="entry name" value="ADH_ZINC"/>
    <property type="match status" value="1"/>
</dbReference>
<dbReference type="InterPro" id="IPR050129">
    <property type="entry name" value="Zn_alcohol_dh"/>
</dbReference>
<feature type="active site" description="Charge relay system" evidence="6">
    <location>
        <position position="47"/>
    </location>
</feature>
<feature type="binding site" evidence="6">
    <location>
        <position position="68"/>
    </location>
    <ligand>
        <name>Zn(2+)</name>
        <dbReference type="ChEBI" id="CHEBI:29105"/>
        <label>1</label>
        <note>catalytic</note>
    </ligand>
</feature>
<dbReference type="GO" id="GO:0008743">
    <property type="term" value="F:L-threonine 3-dehydrogenase activity"/>
    <property type="evidence" value="ECO:0007669"/>
    <property type="project" value="UniProtKB-UniRule"/>
</dbReference>
<evidence type="ECO:0000256" key="6">
    <source>
        <dbReference type="HAMAP-Rule" id="MF_00627"/>
    </source>
</evidence>
<dbReference type="InterPro" id="IPR002328">
    <property type="entry name" value="ADH_Zn_CS"/>
</dbReference>
<protein>
    <recommendedName>
        <fullName evidence="6 7">L-threonine 3-dehydrogenase</fullName>
        <shortName evidence="6">TDH</shortName>
        <ecNumber evidence="6 7">1.1.1.103</ecNumber>
    </recommendedName>
</protein>
<dbReference type="InterPro" id="IPR036291">
    <property type="entry name" value="NAD(P)-bd_dom_sf"/>
</dbReference>
<dbReference type="SUPFAM" id="SSF50129">
    <property type="entry name" value="GroES-like"/>
    <property type="match status" value="1"/>
</dbReference>
<comment type="caution">
    <text evidence="9">The sequence shown here is derived from an EMBL/GenBank/DDBJ whole genome shotgun (WGS) entry which is preliminary data.</text>
</comment>
<feature type="binding site" evidence="6">
    <location>
        <begin position="266"/>
        <end position="268"/>
    </location>
    <ligand>
        <name>NAD(+)</name>
        <dbReference type="ChEBI" id="CHEBI:57540"/>
    </ligand>
</feature>
<feature type="binding site" evidence="6">
    <location>
        <position position="179"/>
    </location>
    <ligand>
        <name>NAD(+)</name>
        <dbReference type="ChEBI" id="CHEBI:57540"/>
    </ligand>
</feature>
<dbReference type="InterPro" id="IPR013149">
    <property type="entry name" value="ADH-like_C"/>
</dbReference>
<dbReference type="CDD" id="cd05281">
    <property type="entry name" value="TDH"/>
    <property type="match status" value="1"/>
</dbReference>
<dbReference type="Proteomes" id="UP000028549">
    <property type="component" value="Unassembled WGS sequence"/>
</dbReference>
<name>A0A084H413_METID</name>
<comment type="similarity">
    <text evidence="6">Belongs to the zinc-containing alcohol dehydrogenase family.</text>
</comment>
<feature type="binding site" evidence="6">
    <location>
        <begin position="291"/>
        <end position="292"/>
    </location>
    <ligand>
        <name>NAD(+)</name>
        <dbReference type="ChEBI" id="CHEBI:57540"/>
    </ligand>
</feature>
<evidence type="ECO:0000256" key="1">
    <source>
        <dbReference type="ARBA" id="ARBA00022490"/>
    </source>
</evidence>
<proteinExistence type="inferred from homology"/>
<feature type="binding site" evidence="6">
    <location>
        <position position="67"/>
    </location>
    <ligand>
        <name>Zn(2+)</name>
        <dbReference type="ChEBI" id="CHEBI:29105"/>
        <label>1</label>
        <note>catalytic</note>
    </ligand>
</feature>
<dbReference type="GO" id="GO:0005737">
    <property type="term" value="C:cytoplasm"/>
    <property type="evidence" value="ECO:0007669"/>
    <property type="project" value="UniProtKB-SubCell"/>
</dbReference>
<evidence type="ECO:0000256" key="7">
    <source>
        <dbReference type="NCBIfam" id="TIGR00692"/>
    </source>
</evidence>
<organism evidence="9 10">
    <name type="scientific">Metabacillus indicus</name>
    <name type="common">Bacillus indicus</name>
    <dbReference type="NCBI Taxonomy" id="246786"/>
    <lineage>
        <taxon>Bacteria</taxon>
        <taxon>Bacillati</taxon>
        <taxon>Bacillota</taxon>
        <taxon>Bacilli</taxon>
        <taxon>Bacillales</taxon>
        <taxon>Bacillaceae</taxon>
        <taxon>Metabacillus</taxon>
    </lineage>
</organism>
<dbReference type="SUPFAM" id="SSF51735">
    <property type="entry name" value="NAD(P)-binding Rossmann-fold domains"/>
    <property type="match status" value="1"/>
</dbReference>
<sequence>MNGKMKAVVKHHRGFGAELKMVDIPQINDHEVLIKVKATSICGTDVHIYTWDAWSESRVNPPYVFGHEFSGEVAQVGSKVTNVAVGDFVSAETHLVCYECPQCLTGNYHICKNTKIIGVDTDGCFAEYVALPAVNLWKNPKEMPFDTASIQEPMGNAVHTVLAGDVAGKSVAVIGCGPIGIMAAGVAKAAGASQVIALDLNDYRLNLAKEMGATAVINSKNEDPLERISELTDGNGVDVVCEMSGHPAAMNQGFKMVTNGGRVSILSLPVRPVEIDVTNDIVFKGITVQGITGRKMYETWQQVSRLLKSGQVDVTPLITHHFPLEDFEKGFNLMIEGKCGKVVLHP</sequence>
<accession>A0A084H413</accession>
<feature type="domain" description="Enoyl reductase (ER)" evidence="8">
    <location>
        <begin position="16"/>
        <end position="344"/>
    </location>
</feature>
<dbReference type="GO" id="GO:0008270">
    <property type="term" value="F:zinc ion binding"/>
    <property type="evidence" value="ECO:0007669"/>
    <property type="project" value="UniProtKB-UniRule"/>
</dbReference>
<dbReference type="HAMAP" id="MF_00627">
    <property type="entry name" value="Thr_dehydrog"/>
    <property type="match status" value="1"/>
</dbReference>
<dbReference type="InterPro" id="IPR020843">
    <property type="entry name" value="ER"/>
</dbReference>
<dbReference type="Gene3D" id="3.40.50.720">
    <property type="entry name" value="NAD(P)-binding Rossmann-like Domain"/>
    <property type="match status" value="1"/>
</dbReference>
<gene>
    <name evidence="6 9" type="primary">tdh</name>
    <name evidence="9" type="ORF">GS18_0205205</name>
</gene>
<feature type="active site" description="Charge relay system" evidence="6">
    <location>
        <position position="44"/>
    </location>
</feature>
<dbReference type="AlphaFoldDB" id="A0A084H413"/>
<keyword evidence="5 6" id="KW-0520">NAD</keyword>